<name>A0A1E5V2C1_9POAL</name>
<gene>
    <name evidence="1" type="ORF">BAE44_0019720</name>
</gene>
<feature type="non-terminal residue" evidence="1">
    <location>
        <position position="1"/>
    </location>
</feature>
<keyword evidence="2" id="KW-1185">Reference proteome</keyword>
<protein>
    <submittedName>
        <fullName evidence="1">Uncharacterized protein</fullName>
    </submittedName>
</protein>
<evidence type="ECO:0000313" key="1">
    <source>
        <dbReference type="EMBL" id="OEL19261.1"/>
    </source>
</evidence>
<organism evidence="1 2">
    <name type="scientific">Dichanthelium oligosanthes</name>
    <dbReference type="NCBI Taxonomy" id="888268"/>
    <lineage>
        <taxon>Eukaryota</taxon>
        <taxon>Viridiplantae</taxon>
        <taxon>Streptophyta</taxon>
        <taxon>Embryophyta</taxon>
        <taxon>Tracheophyta</taxon>
        <taxon>Spermatophyta</taxon>
        <taxon>Magnoliopsida</taxon>
        <taxon>Liliopsida</taxon>
        <taxon>Poales</taxon>
        <taxon>Poaceae</taxon>
        <taxon>PACMAD clade</taxon>
        <taxon>Panicoideae</taxon>
        <taxon>Panicodae</taxon>
        <taxon>Paniceae</taxon>
        <taxon>Dichantheliinae</taxon>
        <taxon>Dichanthelium</taxon>
    </lineage>
</organism>
<sequence>LISFFYFLSSYFRFSHTNPVYFNFFLIEQNGIFFKKS</sequence>
<dbReference type="AlphaFoldDB" id="A0A1E5V2C1"/>
<accession>A0A1E5V2C1</accession>
<evidence type="ECO:0000313" key="2">
    <source>
        <dbReference type="Proteomes" id="UP000095767"/>
    </source>
</evidence>
<comment type="caution">
    <text evidence="1">The sequence shown here is derived from an EMBL/GenBank/DDBJ whole genome shotgun (WGS) entry which is preliminary data.</text>
</comment>
<reference evidence="1 2" key="1">
    <citation type="submission" date="2016-09" db="EMBL/GenBank/DDBJ databases">
        <title>The draft genome of Dichanthelium oligosanthes: A C3 panicoid grass species.</title>
        <authorList>
            <person name="Studer A.J."/>
            <person name="Schnable J.C."/>
            <person name="Brutnell T.P."/>
        </authorList>
    </citation>
    <scope>NUCLEOTIDE SEQUENCE [LARGE SCALE GENOMIC DNA]</scope>
    <source>
        <strain evidence="2">cv. Kellogg 1175</strain>
        <tissue evidence="1">Leaf</tissue>
    </source>
</reference>
<dbReference type="Proteomes" id="UP000095767">
    <property type="component" value="Unassembled WGS sequence"/>
</dbReference>
<proteinExistence type="predicted"/>
<dbReference type="EMBL" id="LWDX02054155">
    <property type="protein sequence ID" value="OEL19261.1"/>
    <property type="molecule type" value="Genomic_DNA"/>
</dbReference>